<proteinExistence type="predicted"/>
<evidence type="ECO:0000313" key="2">
    <source>
        <dbReference type="Proteomes" id="UP001305647"/>
    </source>
</evidence>
<keyword evidence="2" id="KW-1185">Reference proteome</keyword>
<gene>
    <name evidence="1" type="ORF">N658DRAFT_507321</name>
</gene>
<evidence type="ECO:0000313" key="1">
    <source>
        <dbReference type="EMBL" id="KAK4101004.1"/>
    </source>
</evidence>
<protein>
    <submittedName>
        <fullName evidence="1">Uncharacterized protein</fullName>
    </submittedName>
</protein>
<reference evidence="1" key="1">
    <citation type="journal article" date="2023" name="Mol. Phylogenet. Evol.">
        <title>Genome-scale phylogeny and comparative genomics of the fungal order Sordariales.</title>
        <authorList>
            <person name="Hensen N."/>
            <person name="Bonometti L."/>
            <person name="Westerberg I."/>
            <person name="Brannstrom I.O."/>
            <person name="Guillou S."/>
            <person name="Cros-Aarteil S."/>
            <person name="Calhoun S."/>
            <person name="Haridas S."/>
            <person name="Kuo A."/>
            <person name="Mondo S."/>
            <person name="Pangilinan J."/>
            <person name="Riley R."/>
            <person name="LaButti K."/>
            <person name="Andreopoulos B."/>
            <person name="Lipzen A."/>
            <person name="Chen C."/>
            <person name="Yan M."/>
            <person name="Daum C."/>
            <person name="Ng V."/>
            <person name="Clum A."/>
            <person name="Steindorff A."/>
            <person name="Ohm R.A."/>
            <person name="Martin F."/>
            <person name="Silar P."/>
            <person name="Natvig D.O."/>
            <person name="Lalanne C."/>
            <person name="Gautier V."/>
            <person name="Ament-Velasquez S.L."/>
            <person name="Kruys A."/>
            <person name="Hutchinson M.I."/>
            <person name="Powell A.J."/>
            <person name="Barry K."/>
            <person name="Miller A.N."/>
            <person name="Grigoriev I.V."/>
            <person name="Debuchy R."/>
            <person name="Gladieux P."/>
            <person name="Hiltunen Thoren M."/>
            <person name="Johannesson H."/>
        </authorList>
    </citation>
    <scope>NUCLEOTIDE SEQUENCE</scope>
    <source>
        <strain evidence="1">CBS 757.83</strain>
    </source>
</reference>
<accession>A0AAN6PZV2</accession>
<dbReference type="AlphaFoldDB" id="A0AAN6PZV2"/>
<name>A0AAN6PZV2_9PEZI</name>
<dbReference type="EMBL" id="MU863637">
    <property type="protein sequence ID" value="KAK4101004.1"/>
    <property type="molecule type" value="Genomic_DNA"/>
</dbReference>
<reference evidence="1" key="2">
    <citation type="submission" date="2023-05" db="EMBL/GenBank/DDBJ databases">
        <authorList>
            <consortium name="Lawrence Berkeley National Laboratory"/>
            <person name="Steindorff A."/>
            <person name="Hensen N."/>
            <person name="Bonometti L."/>
            <person name="Westerberg I."/>
            <person name="Brannstrom I.O."/>
            <person name="Guillou S."/>
            <person name="Cros-Aarteil S."/>
            <person name="Calhoun S."/>
            <person name="Haridas S."/>
            <person name="Kuo A."/>
            <person name="Mondo S."/>
            <person name="Pangilinan J."/>
            <person name="Riley R."/>
            <person name="Labutti K."/>
            <person name="Andreopoulos B."/>
            <person name="Lipzen A."/>
            <person name="Chen C."/>
            <person name="Yanf M."/>
            <person name="Daum C."/>
            <person name="Ng V."/>
            <person name="Clum A."/>
            <person name="Ohm R."/>
            <person name="Martin F."/>
            <person name="Silar P."/>
            <person name="Natvig D."/>
            <person name="Lalanne C."/>
            <person name="Gautier V."/>
            <person name="Ament-Velasquez S.L."/>
            <person name="Kruys A."/>
            <person name="Hutchinson M.I."/>
            <person name="Powell A.J."/>
            <person name="Barry K."/>
            <person name="Miller A.N."/>
            <person name="Grigoriev I.V."/>
            <person name="Debuchy R."/>
            <person name="Gladieux P."/>
            <person name="Thoren M.H."/>
            <person name="Johannesson H."/>
        </authorList>
    </citation>
    <scope>NUCLEOTIDE SEQUENCE</scope>
    <source>
        <strain evidence="1">CBS 757.83</strain>
    </source>
</reference>
<organism evidence="1 2">
    <name type="scientific">Parathielavia hyrcaniae</name>
    <dbReference type="NCBI Taxonomy" id="113614"/>
    <lineage>
        <taxon>Eukaryota</taxon>
        <taxon>Fungi</taxon>
        <taxon>Dikarya</taxon>
        <taxon>Ascomycota</taxon>
        <taxon>Pezizomycotina</taxon>
        <taxon>Sordariomycetes</taxon>
        <taxon>Sordariomycetidae</taxon>
        <taxon>Sordariales</taxon>
        <taxon>Chaetomiaceae</taxon>
        <taxon>Parathielavia</taxon>
    </lineage>
</organism>
<sequence>MSTKNGSSDGKPFTTKWNESAYKALVGVLVNVMTRDGETSMGKHKDKLLGEMKDRGYDFTWEAMREDNRQVSTLTMPGRRVLQTWDAETHEDVLVALIEHMKPAGGDWTTIVASLHRKGYTFTEGALVPTPIANMSKQPTIWDHDAHLSLLQAMMAVAPPQPGEWEKVLAEVRKKGYDYTASAAM</sequence>
<comment type="caution">
    <text evidence="1">The sequence shown here is derived from an EMBL/GenBank/DDBJ whole genome shotgun (WGS) entry which is preliminary data.</text>
</comment>
<dbReference type="Proteomes" id="UP001305647">
    <property type="component" value="Unassembled WGS sequence"/>
</dbReference>